<dbReference type="Pfam" id="PF00528">
    <property type="entry name" value="BPD_transp_1"/>
    <property type="match status" value="2"/>
</dbReference>
<evidence type="ECO:0000256" key="7">
    <source>
        <dbReference type="ARBA" id="ARBA00023136"/>
    </source>
</evidence>
<evidence type="ECO:0000313" key="11">
    <source>
        <dbReference type="Proteomes" id="UP000192903"/>
    </source>
</evidence>
<reference evidence="11" key="1">
    <citation type="submission" date="2017-04" db="EMBL/GenBank/DDBJ databases">
        <authorList>
            <person name="Varghese N."/>
            <person name="Submissions S."/>
        </authorList>
    </citation>
    <scope>NUCLEOTIDE SEQUENCE [LARGE SCALE GENOMIC DNA]</scope>
    <source>
        <strain evidence="11">B4P</strain>
    </source>
</reference>
<comment type="similarity">
    <text evidence="8">Belongs to the binding-protein-dependent transport system permease family.</text>
</comment>
<feature type="domain" description="ABC transmembrane type-1" evidence="9">
    <location>
        <begin position="82"/>
        <end position="291"/>
    </location>
</feature>
<evidence type="ECO:0000256" key="2">
    <source>
        <dbReference type="ARBA" id="ARBA00022448"/>
    </source>
</evidence>
<dbReference type="AlphaFoldDB" id="A0A1X7DVP4"/>
<evidence type="ECO:0000256" key="3">
    <source>
        <dbReference type="ARBA" id="ARBA00022475"/>
    </source>
</evidence>
<keyword evidence="3" id="KW-1003">Cell membrane</keyword>
<organism evidence="10 11">
    <name type="scientific">Xaviernesmea oryzae</name>
    <dbReference type="NCBI Taxonomy" id="464029"/>
    <lineage>
        <taxon>Bacteria</taxon>
        <taxon>Pseudomonadati</taxon>
        <taxon>Pseudomonadota</taxon>
        <taxon>Alphaproteobacteria</taxon>
        <taxon>Hyphomicrobiales</taxon>
        <taxon>Rhizobiaceae</taxon>
        <taxon>Rhizobium/Agrobacterium group</taxon>
        <taxon>Xaviernesmea</taxon>
    </lineage>
</organism>
<comment type="subcellular location">
    <subcellularLocation>
        <location evidence="1">Cell inner membrane</location>
        <topology evidence="1">Multi-pass membrane protein</topology>
    </subcellularLocation>
    <subcellularLocation>
        <location evidence="8">Cell membrane</location>
        <topology evidence="8">Multi-pass membrane protein</topology>
    </subcellularLocation>
</comment>
<dbReference type="STRING" id="464029.SAMN02982989_5923"/>
<feature type="transmembrane region" description="Helical" evidence="8">
    <location>
        <begin position="160"/>
        <end position="182"/>
    </location>
</feature>
<dbReference type="Gene3D" id="1.10.3720.10">
    <property type="entry name" value="MetI-like"/>
    <property type="match status" value="2"/>
</dbReference>
<evidence type="ECO:0000256" key="8">
    <source>
        <dbReference type="RuleBase" id="RU363032"/>
    </source>
</evidence>
<keyword evidence="2 8" id="KW-0813">Transport</keyword>
<dbReference type="PROSITE" id="PS50928">
    <property type="entry name" value="ABC_TM1"/>
    <property type="match status" value="2"/>
</dbReference>
<keyword evidence="7 8" id="KW-0472">Membrane</keyword>
<dbReference type="InterPro" id="IPR000515">
    <property type="entry name" value="MetI-like"/>
</dbReference>
<feature type="transmembrane region" description="Helical" evidence="8">
    <location>
        <begin position="321"/>
        <end position="345"/>
    </location>
</feature>
<dbReference type="SUPFAM" id="SSF161098">
    <property type="entry name" value="MetI-like"/>
    <property type="match status" value="2"/>
</dbReference>
<evidence type="ECO:0000256" key="5">
    <source>
        <dbReference type="ARBA" id="ARBA00022692"/>
    </source>
</evidence>
<keyword evidence="4" id="KW-0997">Cell inner membrane</keyword>
<keyword evidence="5 8" id="KW-0812">Transmembrane</keyword>
<feature type="domain" description="ABC transmembrane type-1" evidence="9">
    <location>
        <begin position="378"/>
        <end position="569"/>
    </location>
</feature>
<dbReference type="PANTHER" id="PTHR43357:SF4">
    <property type="entry name" value="INNER MEMBRANE ABC TRANSPORTER PERMEASE PROTEIN YDCV"/>
    <property type="match status" value="1"/>
</dbReference>
<dbReference type="GO" id="GO:0005886">
    <property type="term" value="C:plasma membrane"/>
    <property type="evidence" value="ECO:0007669"/>
    <property type="project" value="UniProtKB-SubCell"/>
</dbReference>
<feature type="transmembrane region" description="Helical" evidence="8">
    <location>
        <begin position="545"/>
        <end position="570"/>
    </location>
</feature>
<name>A0A1X7DVP4_9HYPH</name>
<feature type="transmembrane region" description="Helical" evidence="8">
    <location>
        <begin position="117"/>
        <end position="140"/>
    </location>
</feature>
<dbReference type="PANTHER" id="PTHR43357">
    <property type="entry name" value="INNER MEMBRANE ABC TRANSPORTER PERMEASE PROTEIN YDCV"/>
    <property type="match status" value="1"/>
</dbReference>
<proteinExistence type="inferred from homology"/>
<dbReference type="Proteomes" id="UP000192903">
    <property type="component" value="Unassembled WGS sequence"/>
</dbReference>
<keyword evidence="11" id="KW-1185">Reference proteome</keyword>
<sequence>MDFSAHGRMPLEAGSRLGNALRGVLDYGAIGTLLILMTLFVGLPVAFVIISAVLNDPLDVTSGLTFAAVRSVYTSAEIWHAAWQTIAMSVLVAVASTALGGLLAWVVTRLRLPAAGFLEMLIVIPLFLSPLVGAIAWVALAAPRSGILNDLLAMMNAPEWMRFDVMSLTGIAFVMIFHYVPYGFLFLSSALRNTDANLEEASYMCGGSVPNTALRIVLPLLRSSSLSSILFISILASGEFSVPAVLGAQGAYEPLAVHLYEAIYGFPQDFSRATAIGTMMIIVSLTAFYFYRRSVRSASRFVTVTGRGFATRRINPGRWKFPILAVFGIYTFISVILPYLALLFICFTRFRTGDLATTEFTLYNVMTVIAQPDVRSAIFNTIELAMIVPAICVVIGLLLVYLHERLKLPGAGLATYIATAPIAISGIVFATGVFVIYIRTPLYGTVWLIAVALVAHYLAHTVRITSNGLKQIDVALEEAAQINGASRLQVLFSILAPLIRPSVFSAFILIYVFTVREVNTSILLYSPSSLLLSVLSWNYQADGSLAQAAVVGMVQTVLMILGIILARLVLGVSTTKSTM</sequence>
<evidence type="ECO:0000313" key="10">
    <source>
        <dbReference type="EMBL" id="SMF22164.1"/>
    </source>
</evidence>
<protein>
    <submittedName>
        <fullName evidence="10">ABC-type Fe3+ transport system, permease component</fullName>
    </submittedName>
</protein>
<dbReference type="CDD" id="cd06261">
    <property type="entry name" value="TM_PBP2"/>
    <property type="match status" value="2"/>
</dbReference>
<feature type="transmembrane region" description="Helical" evidence="8">
    <location>
        <begin position="229"/>
        <end position="252"/>
    </location>
</feature>
<evidence type="ECO:0000256" key="4">
    <source>
        <dbReference type="ARBA" id="ARBA00022519"/>
    </source>
</evidence>
<feature type="transmembrane region" description="Helical" evidence="8">
    <location>
        <begin position="81"/>
        <end position="105"/>
    </location>
</feature>
<feature type="transmembrane region" description="Helical" evidence="8">
    <location>
        <begin position="24"/>
        <end position="54"/>
    </location>
</feature>
<dbReference type="GO" id="GO:0055085">
    <property type="term" value="P:transmembrane transport"/>
    <property type="evidence" value="ECO:0007669"/>
    <property type="project" value="InterPro"/>
</dbReference>
<feature type="transmembrane region" description="Helical" evidence="8">
    <location>
        <begin position="490"/>
        <end position="513"/>
    </location>
</feature>
<gene>
    <name evidence="10" type="ORF">SAMN02982989_5923</name>
</gene>
<dbReference type="InterPro" id="IPR035906">
    <property type="entry name" value="MetI-like_sf"/>
</dbReference>
<evidence type="ECO:0000256" key="6">
    <source>
        <dbReference type="ARBA" id="ARBA00022989"/>
    </source>
</evidence>
<feature type="transmembrane region" description="Helical" evidence="8">
    <location>
        <begin position="414"/>
        <end position="438"/>
    </location>
</feature>
<feature type="transmembrane region" description="Helical" evidence="8">
    <location>
        <begin position="272"/>
        <end position="291"/>
    </location>
</feature>
<dbReference type="EMBL" id="FXAF01000003">
    <property type="protein sequence ID" value="SMF22164.1"/>
    <property type="molecule type" value="Genomic_DNA"/>
</dbReference>
<keyword evidence="6 8" id="KW-1133">Transmembrane helix</keyword>
<accession>A0A1X7DVP4</accession>
<evidence type="ECO:0000256" key="1">
    <source>
        <dbReference type="ARBA" id="ARBA00004429"/>
    </source>
</evidence>
<evidence type="ECO:0000259" key="9">
    <source>
        <dbReference type="PROSITE" id="PS50928"/>
    </source>
</evidence>
<feature type="transmembrane region" description="Helical" evidence="8">
    <location>
        <begin position="384"/>
        <end position="402"/>
    </location>
</feature>
<feature type="transmembrane region" description="Helical" evidence="8">
    <location>
        <begin position="444"/>
        <end position="462"/>
    </location>
</feature>